<evidence type="ECO:0000313" key="3">
    <source>
        <dbReference type="Proteomes" id="UP000015105"/>
    </source>
</evidence>
<organism evidence="2 3">
    <name type="scientific">Aegilops tauschii subsp. strangulata</name>
    <name type="common">Goatgrass</name>
    <dbReference type="NCBI Taxonomy" id="200361"/>
    <lineage>
        <taxon>Eukaryota</taxon>
        <taxon>Viridiplantae</taxon>
        <taxon>Streptophyta</taxon>
        <taxon>Embryophyta</taxon>
        <taxon>Tracheophyta</taxon>
        <taxon>Spermatophyta</taxon>
        <taxon>Magnoliopsida</taxon>
        <taxon>Liliopsida</taxon>
        <taxon>Poales</taxon>
        <taxon>Poaceae</taxon>
        <taxon>BOP clade</taxon>
        <taxon>Pooideae</taxon>
        <taxon>Triticodae</taxon>
        <taxon>Triticeae</taxon>
        <taxon>Triticinae</taxon>
        <taxon>Aegilops</taxon>
    </lineage>
</organism>
<reference evidence="3" key="1">
    <citation type="journal article" date="2014" name="Science">
        <title>Ancient hybridizations among the ancestral genomes of bread wheat.</title>
        <authorList>
            <consortium name="International Wheat Genome Sequencing Consortium,"/>
            <person name="Marcussen T."/>
            <person name="Sandve S.R."/>
            <person name="Heier L."/>
            <person name="Spannagl M."/>
            <person name="Pfeifer M."/>
            <person name="Jakobsen K.S."/>
            <person name="Wulff B.B."/>
            <person name="Steuernagel B."/>
            <person name="Mayer K.F."/>
            <person name="Olsen O.A."/>
        </authorList>
    </citation>
    <scope>NUCLEOTIDE SEQUENCE [LARGE SCALE GENOMIC DNA]</scope>
    <source>
        <strain evidence="3">cv. AL8/78</strain>
    </source>
</reference>
<reference evidence="3" key="2">
    <citation type="journal article" date="2017" name="Nat. Plants">
        <title>The Aegilops tauschii genome reveals multiple impacts of transposons.</title>
        <authorList>
            <person name="Zhao G."/>
            <person name="Zou C."/>
            <person name="Li K."/>
            <person name="Wang K."/>
            <person name="Li T."/>
            <person name="Gao L."/>
            <person name="Zhang X."/>
            <person name="Wang H."/>
            <person name="Yang Z."/>
            <person name="Liu X."/>
            <person name="Jiang W."/>
            <person name="Mao L."/>
            <person name="Kong X."/>
            <person name="Jiao Y."/>
            <person name="Jia J."/>
        </authorList>
    </citation>
    <scope>NUCLEOTIDE SEQUENCE [LARGE SCALE GENOMIC DNA]</scope>
    <source>
        <strain evidence="3">cv. AL8/78</strain>
    </source>
</reference>
<dbReference type="EnsemblPlants" id="AET4Gv20544200.1">
    <property type="protein sequence ID" value="AET4Gv20544200.1"/>
    <property type="gene ID" value="AET4Gv20544200"/>
</dbReference>
<dbReference type="Proteomes" id="UP000015105">
    <property type="component" value="Chromosome 4D"/>
</dbReference>
<sequence length="130" mass="14415">MAPRRIVTGKEAMASRRAAFLAARDRTHGKEAMASRRAEFIAAGGQTVTWADFEAAMAEWVVDLEAAKAAQKERKRQKAVKKRESRRRKKKAAARRGEESLAEIEAWWAAAYKAGKENAGVWPACPNGNM</sequence>
<reference evidence="2" key="3">
    <citation type="journal article" date="2017" name="Nature">
        <title>Genome sequence of the progenitor of the wheat D genome Aegilops tauschii.</title>
        <authorList>
            <person name="Luo M.C."/>
            <person name="Gu Y.Q."/>
            <person name="Puiu D."/>
            <person name="Wang H."/>
            <person name="Twardziok S.O."/>
            <person name="Deal K.R."/>
            <person name="Huo N."/>
            <person name="Zhu T."/>
            <person name="Wang L."/>
            <person name="Wang Y."/>
            <person name="McGuire P.E."/>
            <person name="Liu S."/>
            <person name="Long H."/>
            <person name="Ramasamy R.K."/>
            <person name="Rodriguez J.C."/>
            <person name="Van S.L."/>
            <person name="Yuan L."/>
            <person name="Wang Z."/>
            <person name="Xia Z."/>
            <person name="Xiao L."/>
            <person name="Anderson O.D."/>
            <person name="Ouyang S."/>
            <person name="Liang Y."/>
            <person name="Zimin A.V."/>
            <person name="Pertea G."/>
            <person name="Qi P."/>
            <person name="Bennetzen J.L."/>
            <person name="Dai X."/>
            <person name="Dawson M.W."/>
            <person name="Muller H.G."/>
            <person name="Kugler K."/>
            <person name="Rivarola-Duarte L."/>
            <person name="Spannagl M."/>
            <person name="Mayer K.F.X."/>
            <person name="Lu F.H."/>
            <person name="Bevan M.W."/>
            <person name="Leroy P."/>
            <person name="Li P."/>
            <person name="You F.M."/>
            <person name="Sun Q."/>
            <person name="Liu Z."/>
            <person name="Lyons E."/>
            <person name="Wicker T."/>
            <person name="Salzberg S.L."/>
            <person name="Devos K.M."/>
            <person name="Dvorak J."/>
        </authorList>
    </citation>
    <scope>NUCLEOTIDE SEQUENCE [LARGE SCALE GENOMIC DNA]</scope>
    <source>
        <strain evidence="2">cv. AL8/78</strain>
    </source>
</reference>
<protein>
    <submittedName>
        <fullName evidence="2">Uncharacterized protein</fullName>
    </submittedName>
</protein>
<reference evidence="2" key="4">
    <citation type="submission" date="2019-03" db="UniProtKB">
        <authorList>
            <consortium name="EnsemblPlants"/>
        </authorList>
    </citation>
    <scope>IDENTIFICATION</scope>
</reference>
<dbReference type="AlphaFoldDB" id="A0A453IFD2"/>
<reference evidence="2" key="5">
    <citation type="journal article" date="2021" name="G3 (Bethesda)">
        <title>Aegilops tauschii genome assembly Aet v5.0 features greater sequence contiguity and improved annotation.</title>
        <authorList>
            <person name="Wang L."/>
            <person name="Zhu T."/>
            <person name="Rodriguez J.C."/>
            <person name="Deal K.R."/>
            <person name="Dubcovsky J."/>
            <person name="McGuire P.E."/>
            <person name="Lux T."/>
            <person name="Spannagl M."/>
            <person name="Mayer K.F.X."/>
            <person name="Baldrich P."/>
            <person name="Meyers B.C."/>
            <person name="Huo N."/>
            <person name="Gu Y.Q."/>
            <person name="Zhou H."/>
            <person name="Devos K.M."/>
            <person name="Bennetzen J.L."/>
            <person name="Unver T."/>
            <person name="Budak H."/>
            <person name="Gulick P.J."/>
            <person name="Galiba G."/>
            <person name="Kalapos B."/>
            <person name="Nelson D.R."/>
            <person name="Li P."/>
            <person name="You F.M."/>
            <person name="Luo M.C."/>
            <person name="Dvorak J."/>
        </authorList>
    </citation>
    <scope>NUCLEOTIDE SEQUENCE [LARGE SCALE GENOMIC DNA]</scope>
    <source>
        <strain evidence="2">cv. AL8/78</strain>
    </source>
</reference>
<accession>A0A453IFD2</accession>
<feature type="compositionally biased region" description="Basic residues" evidence="1">
    <location>
        <begin position="73"/>
        <end position="94"/>
    </location>
</feature>
<dbReference type="Gramene" id="AET4Gv20544200.1">
    <property type="protein sequence ID" value="AET4Gv20544200.1"/>
    <property type="gene ID" value="AET4Gv20544200"/>
</dbReference>
<proteinExistence type="predicted"/>
<evidence type="ECO:0000313" key="2">
    <source>
        <dbReference type="EnsemblPlants" id="AET4Gv20544200.1"/>
    </source>
</evidence>
<name>A0A453IFD2_AEGTS</name>
<feature type="region of interest" description="Disordered" evidence="1">
    <location>
        <begin position="72"/>
        <end position="97"/>
    </location>
</feature>
<evidence type="ECO:0000256" key="1">
    <source>
        <dbReference type="SAM" id="MobiDB-lite"/>
    </source>
</evidence>
<keyword evidence="3" id="KW-1185">Reference proteome</keyword>